<proteinExistence type="predicted"/>
<gene>
    <name evidence="1" type="ORF">SAMN06265355_113108</name>
</gene>
<dbReference type="EMBL" id="FZNP01000013">
    <property type="protein sequence ID" value="SNS23512.1"/>
    <property type="molecule type" value="Genomic_DNA"/>
</dbReference>
<accession>A0A239CUH7</accession>
<dbReference type="Proteomes" id="UP000198420">
    <property type="component" value="Unassembled WGS sequence"/>
</dbReference>
<keyword evidence="2" id="KW-1185">Reference proteome</keyword>
<organism evidence="1 2">
    <name type="scientific">Actinomadura mexicana</name>
    <dbReference type="NCBI Taxonomy" id="134959"/>
    <lineage>
        <taxon>Bacteria</taxon>
        <taxon>Bacillati</taxon>
        <taxon>Actinomycetota</taxon>
        <taxon>Actinomycetes</taxon>
        <taxon>Streptosporangiales</taxon>
        <taxon>Thermomonosporaceae</taxon>
        <taxon>Actinomadura</taxon>
    </lineage>
</organism>
<reference evidence="2" key="1">
    <citation type="submission" date="2017-06" db="EMBL/GenBank/DDBJ databases">
        <authorList>
            <person name="Varghese N."/>
            <person name="Submissions S."/>
        </authorList>
    </citation>
    <scope>NUCLEOTIDE SEQUENCE [LARGE SCALE GENOMIC DNA]</scope>
    <source>
        <strain evidence="2">DSM 44485</strain>
    </source>
</reference>
<evidence type="ECO:0000313" key="1">
    <source>
        <dbReference type="EMBL" id="SNS23512.1"/>
    </source>
</evidence>
<sequence>MADSFGERARRSRNFGFLLRHEPLLVVDGAAAETDIYSDPDGGHGREGMCAC</sequence>
<name>A0A239CUH7_9ACTN</name>
<protein>
    <submittedName>
        <fullName evidence="1">Uncharacterized protein</fullName>
    </submittedName>
</protein>
<evidence type="ECO:0000313" key="2">
    <source>
        <dbReference type="Proteomes" id="UP000198420"/>
    </source>
</evidence>
<dbReference type="RefSeq" id="WP_179279067.1">
    <property type="nucleotide sequence ID" value="NZ_FZNP01000013.1"/>
</dbReference>
<dbReference type="AlphaFoldDB" id="A0A239CUH7"/>